<organism evidence="6 7">
    <name type="scientific">Tenuifilum thalassicum</name>
    <dbReference type="NCBI Taxonomy" id="2590900"/>
    <lineage>
        <taxon>Bacteria</taxon>
        <taxon>Pseudomonadati</taxon>
        <taxon>Bacteroidota</taxon>
        <taxon>Bacteroidia</taxon>
        <taxon>Bacteroidales</taxon>
        <taxon>Tenuifilaceae</taxon>
        <taxon>Tenuifilum</taxon>
    </lineage>
</organism>
<name>A0A7D3XVW1_9BACT</name>
<keyword evidence="4 5" id="KW-0472">Membrane</keyword>
<dbReference type="AlphaFoldDB" id="A0A7D3XVW1"/>
<evidence type="ECO:0000256" key="2">
    <source>
        <dbReference type="ARBA" id="ARBA00022692"/>
    </source>
</evidence>
<evidence type="ECO:0000313" key="7">
    <source>
        <dbReference type="Proteomes" id="UP000500961"/>
    </source>
</evidence>
<keyword evidence="3 5" id="KW-1133">Transmembrane helix</keyword>
<dbReference type="PANTHER" id="PTHR12714">
    <property type="entry name" value="PROTEIN-S ISOPRENYLCYSTEINE O-METHYLTRANSFERASE"/>
    <property type="match status" value="1"/>
</dbReference>
<accession>A0A7D3XVW1</accession>
<feature type="transmembrane region" description="Helical" evidence="5">
    <location>
        <begin position="48"/>
        <end position="69"/>
    </location>
</feature>
<evidence type="ECO:0000256" key="4">
    <source>
        <dbReference type="ARBA" id="ARBA00023136"/>
    </source>
</evidence>
<dbReference type="GO" id="GO:0016740">
    <property type="term" value="F:transferase activity"/>
    <property type="evidence" value="ECO:0007669"/>
    <property type="project" value="UniProtKB-ARBA"/>
</dbReference>
<evidence type="ECO:0000313" key="6">
    <source>
        <dbReference type="EMBL" id="QKG80168.1"/>
    </source>
</evidence>
<dbReference type="Pfam" id="PF04191">
    <property type="entry name" value="PEMT"/>
    <property type="match status" value="1"/>
</dbReference>
<keyword evidence="7" id="KW-1185">Reference proteome</keyword>
<dbReference type="EMBL" id="CP041345">
    <property type="protein sequence ID" value="QKG80168.1"/>
    <property type="molecule type" value="Genomic_DNA"/>
</dbReference>
<proteinExistence type="predicted"/>
<dbReference type="PROSITE" id="PS50244">
    <property type="entry name" value="S5A_REDUCTASE"/>
    <property type="match status" value="1"/>
</dbReference>
<evidence type="ECO:0000256" key="3">
    <source>
        <dbReference type="ARBA" id="ARBA00022989"/>
    </source>
</evidence>
<dbReference type="KEGG" id="ttz:FHG85_07815"/>
<protein>
    <submittedName>
        <fullName evidence="6">DUF1295 domain-containing protein</fullName>
    </submittedName>
</protein>
<feature type="transmembrane region" description="Helical" evidence="5">
    <location>
        <begin position="217"/>
        <end position="235"/>
    </location>
</feature>
<feature type="transmembrane region" description="Helical" evidence="5">
    <location>
        <begin position="188"/>
        <end position="205"/>
    </location>
</feature>
<comment type="subcellular location">
    <subcellularLocation>
        <location evidence="1">Endomembrane system</location>
        <topology evidence="1">Multi-pass membrane protein</topology>
    </subcellularLocation>
</comment>
<gene>
    <name evidence="6" type="ORF">FHG85_07815</name>
</gene>
<feature type="transmembrane region" description="Helical" evidence="5">
    <location>
        <begin position="20"/>
        <end position="36"/>
    </location>
</feature>
<dbReference type="PANTHER" id="PTHR12714:SF9">
    <property type="entry name" value="PROTEIN-S-ISOPRENYLCYSTEINE O-METHYLTRANSFERASE"/>
    <property type="match status" value="1"/>
</dbReference>
<dbReference type="GO" id="GO:0012505">
    <property type="term" value="C:endomembrane system"/>
    <property type="evidence" value="ECO:0007669"/>
    <property type="project" value="UniProtKB-SubCell"/>
</dbReference>
<dbReference type="Gene3D" id="1.20.120.1630">
    <property type="match status" value="1"/>
</dbReference>
<evidence type="ECO:0000256" key="5">
    <source>
        <dbReference type="SAM" id="Phobius"/>
    </source>
</evidence>
<sequence length="250" mass="29576">MALFETFRRQGDFLFRYRSYLPVLLIFAGLGYYVYLHLVDSYSFSTSYFLGCFIVSLIGLAIRVITIGYTPKNTSGRNTQTQVADTVNKTGMYSLVRHPLYLGNFFMWFGLSLLTQSIWFNVFFLMFFWLYYERIMYAEEAFLRGKFGEEYLNWANSVPTFIPRKFRWRSPGLFFSVRNVIKRESIGLFKLVLLFFVFQYLHDVITNGGKPFELSTWGKYWFVAFIVTGVVYIVLRTLRKKTRLLDVEGR</sequence>
<dbReference type="InterPro" id="IPR007318">
    <property type="entry name" value="Phopholipid_MeTrfase"/>
</dbReference>
<feature type="transmembrane region" description="Helical" evidence="5">
    <location>
        <begin position="105"/>
        <end position="132"/>
    </location>
</feature>
<keyword evidence="2 5" id="KW-0812">Transmembrane</keyword>
<evidence type="ECO:0000256" key="1">
    <source>
        <dbReference type="ARBA" id="ARBA00004127"/>
    </source>
</evidence>
<dbReference type="RefSeq" id="WP_173074650.1">
    <property type="nucleotide sequence ID" value="NZ_CP041345.1"/>
</dbReference>
<dbReference type="Proteomes" id="UP000500961">
    <property type="component" value="Chromosome"/>
</dbReference>
<reference evidence="6 7" key="1">
    <citation type="submission" date="2019-07" db="EMBL/GenBank/DDBJ databases">
        <title>Thalassofilum flectens gen. nov., sp. nov., a novel moderate thermophilic anaerobe from a shallow sea hot spring in Kunashir Island (Russia), representing a new family in the order Bacteroidales, and proposal of Thalassofilacea fam. nov.</title>
        <authorList>
            <person name="Kochetkova T.V."/>
            <person name="Podosokorskaya O.A."/>
            <person name="Novikov A."/>
            <person name="Elcheninov A.G."/>
            <person name="Toshchakov S.V."/>
            <person name="Kublanov I.V."/>
        </authorList>
    </citation>
    <scope>NUCLEOTIDE SEQUENCE [LARGE SCALE GENOMIC DNA]</scope>
    <source>
        <strain evidence="6 7">38-H</strain>
    </source>
</reference>